<name>A0ABY5Q972_9ACTN</name>
<organism evidence="2 3">
    <name type="scientific">Streptomyces yangpuensis</name>
    <dbReference type="NCBI Taxonomy" id="1648182"/>
    <lineage>
        <taxon>Bacteria</taxon>
        <taxon>Bacillati</taxon>
        <taxon>Actinomycetota</taxon>
        <taxon>Actinomycetes</taxon>
        <taxon>Kitasatosporales</taxon>
        <taxon>Streptomycetaceae</taxon>
        <taxon>Streptomyces</taxon>
    </lineage>
</organism>
<evidence type="ECO:0000313" key="3">
    <source>
        <dbReference type="Proteomes" id="UP001057738"/>
    </source>
</evidence>
<evidence type="ECO:0000313" key="2">
    <source>
        <dbReference type="EMBL" id="UUY52785.1"/>
    </source>
</evidence>
<proteinExistence type="predicted"/>
<dbReference type="CDD" id="cd00093">
    <property type="entry name" value="HTH_XRE"/>
    <property type="match status" value="1"/>
</dbReference>
<dbReference type="Pfam" id="PF01381">
    <property type="entry name" value="HTH_3"/>
    <property type="match status" value="1"/>
</dbReference>
<dbReference type="InterPro" id="IPR001387">
    <property type="entry name" value="Cro/C1-type_HTH"/>
</dbReference>
<keyword evidence="2" id="KW-0614">Plasmid</keyword>
<dbReference type="GeneID" id="95579065"/>
<dbReference type="EMBL" id="CP102517">
    <property type="protein sequence ID" value="UUY52785.1"/>
    <property type="molecule type" value="Genomic_DNA"/>
</dbReference>
<dbReference type="PROSITE" id="PS50943">
    <property type="entry name" value="HTH_CROC1"/>
    <property type="match status" value="1"/>
</dbReference>
<sequence>MLEVKVTATHDPVSSVDVLLHGQTPLLPPVFRGPLRRAAGLTQRQVAQAVGVQPLQILRWEAGEAEPRPGERRVAYSRLLQGLAQQHPYVITSTAVP</sequence>
<dbReference type="Proteomes" id="UP001057738">
    <property type="component" value="Plasmid pshk1"/>
</dbReference>
<dbReference type="SUPFAM" id="SSF47413">
    <property type="entry name" value="lambda repressor-like DNA-binding domains"/>
    <property type="match status" value="1"/>
</dbReference>
<reference evidence="2" key="1">
    <citation type="submission" date="2022-08" db="EMBL/GenBank/DDBJ databases">
        <authorList>
            <person name="Tian L."/>
        </authorList>
    </citation>
    <scope>NUCLEOTIDE SEQUENCE</scope>
    <source>
        <strain evidence="2">CM253</strain>
        <plasmid evidence="2">pshk1</plasmid>
    </source>
</reference>
<evidence type="ECO:0000259" key="1">
    <source>
        <dbReference type="PROSITE" id="PS50943"/>
    </source>
</evidence>
<geneLocation type="plasmid" evidence="2 3">
    <name>pshk1</name>
</geneLocation>
<accession>A0ABY5Q972</accession>
<dbReference type="RefSeq" id="WP_257858482.1">
    <property type="nucleotide sequence ID" value="NZ_CP102517.1"/>
</dbReference>
<protein>
    <submittedName>
        <fullName evidence="2">Helix-turn-helix domain-containing protein</fullName>
    </submittedName>
</protein>
<dbReference type="Gene3D" id="1.10.260.40">
    <property type="entry name" value="lambda repressor-like DNA-binding domains"/>
    <property type="match status" value="1"/>
</dbReference>
<gene>
    <name evidence="2" type="ORF">NRK68_36635</name>
</gene>
<dbReference type="InterPro" id="IPR010982">
    <property type="entry name" value="Lambda_DNA-bd_dom_sf"/>
</dbReference>
<keyword evidence="3" id="KW-1185">Reference proteome</keyword>
<feature type="domain" description="HTH cro/C1-type" evidence="1">
    <location>
        <begin position="35"/>
        <end position="67"/>
    </location>
</feature>